<organism evidence="2 3">
    <name type="scientific">Rhizorhabdus histidinilytica</name>
    <dbReference type="NCBI Taxonomy" id="439228"/>
    <lineage>
        <taxon>Bacteria</taxon>
        <taxon>Pseudomonadati</taxon>
        <taxon>Pseudomonadota</taxon>
        <taxon>Alphaproteobacteria</taxon>
        <taxon>Sphingomonadales</taxon>
        <taxon>Sphingomonadaceae</taxon>
        <taxon>Rhizorhabdus</taxon>
    </lineage>
</organism>
<keyword evidence="1" id="KW-0472">Membrane</keyword>
<dbReference type="AlphaFoldDB" id="A0A1T5A3M3"/>
<dbReference type="RefSeq" id="WP_079646457.1">
    <property type="nucleotide sequence ID" value="NZ_FUYM01000001.1"/>
</dbReference>
<proteinExistence type="predicted"/>
<keyword evidence="1" id="KW-1133">Transmembrane helix</keyword>
<evidence type="ECO:0000313" key="2">
    <source>
        <dbReference type="EMBL" id="SKB29347.1"/>
    </source>
</evidence>
<dbReference type="EMBL" id="FUYM01000001">
    <property type="protein sequence ID" value="SKB29347.1"/>
    <property type="molecule type" value="Genomic_DNA"/>
</dbReference>
<feature type="transmembrane region" description="Helical" evidence="1">
    <location>
        <begin position="67"/>
        <end position="88"/>
    </location>
</feature>
<sequence>MVDSRVTMDRAEEVLERIRSRTTPRAIKAHRRRVVGFFRRLKYAFFAVLGVALAGGLIGSFVTPLGIWGFFLMLVAMAIVFFGILGWPQAPEPTPQQMAKSELPLLPSQTERWLEAQRPALPAPAQRLADAIGIKLEAIGPQLAQIDPREPAAFEFRKLMAEELPELVEGYKRVPEGMRRAERNGSSPDRQLVEGLQVVDEELARLSEQIVSGDLNKLATQGRYLELKYRGEDGEAR</sequence>
<keyword evidence="3" id="KW-1185">Reference proteome</keyword>
<gene>
    <name evidence="2" type="ORF">SAMN06295920_101526</name>
</gene>
<dbReference type="Proteomes" id="UP000189818">
    <property type="component" value="Unassembled WGS sequence"/>
</dbReference>
<feature type="transmembrane region" description="Helical" evidence="1">
    <location>
        <begin position="41"/>
        <end position="61"/>
    </location>
</feature>
<dbReference type="OrthoDB" id="7594143at2"/>
<evidence type="ECO:0000313" key="3">
    <source>
        <dbReference type="Proteomes" id="UP000189818"/>
    </source>
</evidence>
<keyword evidence="1" id="KW-0812">Transmembrane</keyword>
<protein>
    <submittedName>
        <fullName evidence="2">Uncharacterized protein</fullName>
    </submittedName>
</protein>
<reference evidence="3" key="1">
    <citation type="submission" date="2017-02" db="EMBL/GenBank/DDBJ databases">
        <authorList>
            <person name="Varghese N."/>
            <person name="Submissions S."/>
        </authorList>
    </citation>
    <scope>NUCLEOTIDE SEQUENCE [LARGE SCALE GENOMIC DNA]</scope>
    <source>
        <strain evidence="3">UM2</strain>
    </source>
</reference>
<dbReference type="STRING" id="439228.SAMN06295920_101526"/>
<accession>A0A1T5A3M3</accession>
<name>A0A1T5A3M3_9SPHN</name>
<evidence type="ECO:0000256" key="1">
    <source>
        <dbReference type="SAM" id="Phobius"/>
    </source>
</evidence>